<reference evidence="2" key="1">
    <citation type="journal article" date="2018" name="Genome Biol.">
        <title>SKESA: strategic k-mer extension for scrupulous assemblies.</title>
        <authorList>
            <person name="Souvorov A."/>
            <person name="Agarwala R."/>
            <person name="Lipman D.J."/>
        </authorList>
    </citation>
    <scope>NUCLEOTIDE SEQUENCE</scope>
    <source>
        <strain evidence="2">MA.GW_S01999-08</strain>
    </source>
</reference>
<dbReference type="InterPro" id="IPR036736">
    <property type="entry name" value="ACP-like_sf"/>
</dbReference>
<sequence>MSVDDVKKSVFEILSEAKDIEISAINDDLLIEQLELDSLDLVEVVVMAKKKFGVTIVAEDFKDCVTVGHLCDIISKKKV</sequence>
<name>A0A749BZP6_SALER</name>
<organism evidence="2">
    <name type="scientific">Salmonella enterica</name>
    <name type="common">Salmonella choleraesuis</name>
    <dbReference type="NCBI Taxonomy" id="28901"/>
    <lineage>
        <taxon>Bacteria</taxon>
        <taxon>Pseudomonadati</taxon>
        <taxon>Pseudomonadota</taxon>
        <taxon>Gammaproteobacteria</taxon>
        <taxon>Enterobacterales</taxon>
        <taxon>Enterobacteriaceae</taxon>
        <taxon>Salmonella</taxon>
    </lineage>
</organism>
<evidence type="ECO:0000313" key="2">
    <source>
        <dbReference type="EMBL" id="HAF5506688.1"/>
    </source>
</evidence>
<dbReference type="Pfam" id="PF00550">
    <property type="entry name" value="PP-binding"/>
    <property type="match status" value="1"/>
</dbReference>
<protein>
    <submittedName>
        <fullName evidence="2">Acyl carrier protein</fullName>
    </submittedName>
</protein>
<dbReference type="PROSITE" id="PS50075">
    <property type="entry name" value="CARRIER"/>
    <property type="match status" value="1"/>
</dbReference>
<dbReference type="SUPFAM" id="SSF47336">
    <property type="entry name" value="ACP-like"/>
    <property type="match status" value="1"/>
</dbReference>
<dbReference type="InterPro" id="IPR009081">
    <property type="entry name" value="PP-bd_ACP"/>
</dbReference>
<gene>
    <name evidence="2" type="ORF">G8C29_004338</name>
</gene>
<dbReference type="AlphaFoldDB" id="A0A749BZP6"/>
<dbReference type="EMBL" id="DAAVNH010000012">
    <property type="protein sequence ID" value="HAF5506688.1"/>
    <property type="molecule type" value="Genomic_DNA"/>
</dbReference>
<comment type="caution">
    <text evidence="2">The sequence shown here is derived from an EMBL/GenBank/DDBJ whole genome shotgun (WGS) entry which is preliminary data.</text>
</comment>
<evidence type="ECO:0000259" key="1">
    <source>
        <dbReference type="PROSITE" id="PS50075"/>
    </source>
</evidence>
<proteinExistence type="predicted"/>
<feature type="domain" description="Carrier" evidence="1">
    <location>
        <begin position="1"/>
        <end position="78"/>
    </location>
</feature>
<dbReference type="Gene3D" id="1.10.1200.10">
    <property type="entry name" value="ACP-like"/>
    <property type="match status" value="1"/>
</dbReference>
<accession>A0A749BZP6</accession>
<reference evidence="2" key="2">
    <citation type="submission" date="2020-02" db="EMBL/GenBank/DDBJ databases">
        <authorList>
            <consortium name="NCBI Pathogen Detection Project"/>
        </authorList>
    </citation>
    <scope>NUCLEOTIDE SEQUENCE</scope>
    <source>
        <strain evidence="2">MA.GW_S01999-08</strain>
    </source>
</reference>